<dbReference type="AlphaFoldDB" id="A0A6A6Z2X7"/>
<feature type="region of interest" description="Disordered" evidence="1">
    <location>
        <begin position="597"/>
        <end position="625"/>
    </location>
</feature>
<evidence type="ECO:0000313" key="4">
    <source>
        <dbReference type="RefSeq" id="XP_033582445.1"/>
    </source>
</evidence>
<organism evidence="2">
    <name type="scientific">Mytilinidion resinicola</name>
    <dbReference type="NCBI Taxonomy" id="574789"/>
    <lineage>
        <taxon>Eukaryota</taxon>
        <taxon>Fungi</taxon>
        <taxon>Dikarya</taxon>
        <taxon>Ascomycota</taxon>
        <taxon>Pezizomycotina</taxon>
        <taxon>Dothideomycetes</taxon>
        <taxon>Pleosporomycetidae</taxon>
        <taxon>Mytilinidiales</taxon>
        <taxon>Mytilinidiaceae</taxon>
        <taxon>Mytilinidion</taxon>
    </lineage>
</organism>
<dbReference type="GeneID" id="54458395"/>
<reference evidence="4" key="2">
    <citation type="submission" date="2020-04" db="EMBL/GenBank/DDBJ databases">
        <authorList>
            <consortium name="NCBI Genome Project"/>
        </authorList>
    </citation>
    <scope>NUCLEOTIDE SEQUENCE</scope>
    <source>
        <strain evidence="4">CBS 304.34</strain>
    </source>
</reference>
<evidence type="ECO:0000313" key="2">
    <source>
        <dbReference type="EMBL" id="KAF2815481.1"/>
    </source>
</evidence>
<proteinExistence type="predicted"/>
<gene>
    <name evidence="2 4" type="ORF">BDZ99DRAFT_435832</name>
</gene>
<accession>A0A6A6Z2X7</accession>
<reference evidence="2 4" key="1">
    <citation type="journal article" date="2020" name="Stud. Mycol.">
        <title>101 Dothideomycetes genomes: a test case for predicting lifestyles and emergence of pathogens.</title>
        <authorList>
            <person name="Haridas S."/>
            <person name="Albert R."/>
            <person name="Binder M."/>
            <person name="Bloem J."/>
            <person name="Labutti K."/>
            <person name="Salamov A."/>
            <person name="Andreopoulos B."/>
            <person name="Baker S."/>
            <person name="Barry K."/>
            <person name="Bills G."/>
            <person name="Bluhm B."/>
            <person name="Cannon C."/>
            <person name="Castanera R."/>
            <person name="Culley D."/>
            <person name="Daum C."/>
            <person name="Ezra D."/>
            <person name="Gonzalez J."/>
            <person name="Henrissat B."/>
            <person name="Kuo A."/>
            <person name="Liang C."/>
            <person name="Lipzen A."/>
            <person name="Lutzoni F."/>
            <person name="Magnuson J."/>
            <person name="Mondo S."/>
            <person name="Nolan M."/>
            <person name="Ohm R."/>
            <person name="Pangilinan J."/>
            <person name="Park H.-J."/>
            <person name="Ramirez L."/>
            <person name="Alfaro M."/>
            <person name="Sun H."/>
            <person name="Tritt A."/>
            <person name="Yoshinaga Y."/>
            <person name="Zwiers L.-H."/>
            <person name="Turgeon B."/>
            <person name="Goodwin S."/>
            <person name="Spatafora J."/>
            <person name="Crous P."/>
            <person name="Grigoriev I."/>
        </authorList>
    </citation>
    <scope>NUCLEOTIDE SEQUENCE</scope>
    <source>
        <strain evidence="2 4">CBS 304.34</strain>
    </source>
</reference>
<dbReference type="RefSeq" id="XP_033582445.1">
    <property type="nucleotide sequence ID" value="XM_033717502.1"/>
</dbReference>
<sequence>MPLTALLAAPGKTGCFHTTRPLNALRRCTWRFLPDSAVSEATRWQAGARIACGVGKRSLSSGAPPHLHHPKSDPLSHQDQPNSEATPSSDDPDQIRAQRTYSSHCIHDSALSPQFEAPPPPGRTVKRFRPSPGGYLLKVANHHTPNLYFTPPSHKVDLSYNSVRTLVDKWSFIPPGSTKRSPSADADRNLILADTQEEKGPSSLDELDWLRLQWNNPTEMSLQSILTEFIYKVGRHVVQGQTTSHTFSVAETLFLRSKGYDVGDVPVWASVVMNKNPDVAAQYFTLEETLPLFLILFFLKRRNVSVDALAMIIERLRSHDLRTRSLDPKSDRLIDPLSFSIVLIRLVRHARKKSPIDFPAIASLLTSQMEKAKGDFPKPGEETSNFVFFCNRFLSLLSMPASIQPYLSSRYQETAQFKVLQAMSDHDPPILVNQEGYRALARVQLAHAKTEQEREWALLKSKAWPPWKENRTAMDEDKGVDAGISRAVLTMQQMYAAGYPPRPWEVNATISAGWDTDGSPTIQDRHNMANVPLRIRTGKEPSYITHRFEIAQWAARVRATRTRREAWACFLAYERTDLPPHQNVYLAMFTKLQYRETPQARDTPGHSQSSSENGVFPGDGKESFPEPSSIHEITYISEPVPSYEELLNRMMSKNVNVSDRFLASLINGAPSERLGLPILKTFGSAYGGAIQRLLDGSVTNKADIEGIPEHLLVEILDFFCRVKYVPRYPQLIKNAAFNHDMSLNYFFQIVTTCQPDYRPMWTNLLRWVNVDGRWPNDWTFDSQDHRWRLMSRILKLHPALLQEPDEQSFQLVCERIGRTAISYYGYATPAEPKEELFAGYSQRIRSLFRSLIRFRPKKIGAGQVDEKHLMMTVVPGPSTLHAYIRTLGLISDFEGICSCASWMGHWHPILLTRADTQAKGRRRLREAVIAMRVFLERSWVAVEEQEKRVQAPTELIERVKGSIEGSPELGGWATDEEVHSYVERNPVIRGAHILTHVY</sequence>
<dbReference type="EMBL" id="MU003694">
    <property type="protein sequence ID" value="KAF2815481.1"/>
    <property type="molecule type" value="Genomic_DNA"/>
</dbReference>
<feature type="compositionally biased region" description="Polar residues" evidence="1">
    <location>
        <begin position="77"/>
        <end position="89"/>
    </location>
</feature>
<dbReference type="Proteomes" id="UP000504636">
    <property type="component" value="Unplaced"/>
</dbReference>
<reference evidence="4" key="3">
    <citation type="submission" date="2025-04" db="UniProtKB">
        <authorList>
            <consortium name="RefSeq"/>
        </authorList>
    </citation>
    <scope>IDENTIFICATION</scope>
    <source>
        <strain evidence="4">CBS 304.34</strain>
    </source>
</reference>
<dbReference type="OrthoDB" id="410701at2759"/>
<evidence type="ECO:0000313" key="3">
    <source>
        <dbReference type="Proteomes" id="UP000504636"/>
    </source>
</evidence>
<protein>
    <submittedName>
        <fullName evidence="2 4">Uncharacterized protein</fullName>
    </submittedName>
</protein>
<keyword evidence="3" id="KW-1185">Reference proteome</keyword>
<feature type="region of interest" description="Disordered" evidence="1">
    <location>
        <begin position="57"/>
        <end position="95"/>
    </location>
</feature>
<evidence type="ECO:0000256" key="1">
    <source>
        <dbReference type="SAM" id="MobiDB-lite"/>
    </source>
</evidence>
<name>A0A6A6Z2X7_9PEZI</name>